<evidence type="ECO:0000256" key="1">
    <source>
        <dbReference type="SAM" id="Phobius"/>
    </source>
</evidence>
<feature type="transmembrane region" description="Helical" evidence="1">
    <location>
        <begin position="24"/>
        <end position="45"/>
    </location>
</feature>
<dbReference type="RefSeq" id="WP_201632617.1">
    <property type="nucleotide sequence ID" value="NZ_CP068046.1"/>
</dbReference>
<evidence type="ECO:0000313" key="3">
    <source>
        <dbReference type="Proteomes" id="UP000595857"/>
    </source>
</evidence>
<dbReference type="InterPro" id="IPR019253">
    <property type="entry name" value="DUF2244_TM"/>
</dbReference>
<gene>
    <name evidence="2" type="ORF">JI748_15340</name>
</gene>
<proteinExistence type="predicted"/>
<name>A0ABX7C8Q9_9HYPH</name>
<keyword evidence="3" id="KW-1185">Reference proteome</keyword>
<dbReference type="EMBL" id="CP068046">
    <property type="protein sequence ID" value="QQR39087.1"/>
    <property type="molecule type" value="Genomic_DNA"/>
</dbReference>
<feature type="transmembrane region" description="Helical" evidence="1">
    <location>
        <begin position="51"/>
        <end position="70"/>
    </location>
</feature>
<dbReference type="Proteomes" id="UP000595857">
    <property type="component" value="Chromosome"/>
</dbReference>
<protein>
    <submittedName>
        <fullName evidence="2">DUF2244 domain-containing protein</fullName>
    </submittedName>
</protein>
<organism evidence="2 3">
    <name type="scientific">Devosia rhizoryzae</name>
    <dbReference type="NCBI Taxonomy" id="2774137"/>
    <lineage>
        <taxon>Bacteria</taxon>
        <taxon>Pseudomonadati</taxon>
        <taxon>Pseudomonadota</taxon>
        <taxon>Alphaproteobacteria</taxon>
        <taxon>Hyphomicrobiales</taxon>
        <taxon>Devosiaceae</taxon>
        <taxon>Devosia</taxon>
    </lineage>
</organism>
<dbReference type="Pfam" id="PF10003">
    <property type="entry name" value="DUF2244"/>
    <property type="match status" value="1"/>
</dbReference>
<keyword evidence="1" id="KW-1133">Transmembrane helix</keyword>
<keyword evidence="1" id="KW-0812">Transmembrane</keyword>
<keyword evidence="1" id="KW-0472">Membrane</keyword>
<accession>A0ABX7C8Q9</accession>
<reference evidence="2 3" key="1">
    <citation type="submission" date="2021-01" db="EMBL/GenBank/DDBJ databases">
        <title>Genome seq and assembly of Devosia sp. LEGU1.</title>
        <authorList>
            <person name="Chhetri G."/>
        </authorList>
    </citation>
    <scope>NUCLEOTIDE SEQUENCE [LARGE SCALE GENOMIC DNA]</scope>
    <source>
        <strain evidence="2 3">LEGU1</strain>
    </source>
</reference>
<sequence>MTAPTQATSTAPLFSATLKPERSLHAAGGWVGLVLAGIVGTPFLIAMPEFLFPGLAAFGLAGGGLGAMGIRQGRLKRQSQAISVWPDQLELVITGPGQQKQLRRFDSKAVRIRLVRDGYERTTAIFLRHAEEEVELGGFLSVDDKSSFAKAFGSALRQARRAV</sequence>
<evidence type="ECO:0000313" key="2">
    <source>
        <dbReference type="EMBL" id="QQR39087.1"/>
    </source>
</evidence>